<evidence type="ECO:0000256" key="5">
    <source>
        <dbReference type="ARBA" id="ARBA00022917"/>
    </source>
</evidence>
<dbReference type="PANTHER" id="PTHR43381">
    <property type="entry name" value="TRANSLATION INITIATION FACTOR IF-2-RELATED"/>
    <property type="match status" value="1"/>
</dbReference>
<dbReference type="PANTHER" id="PTHR43381:SF5">
    <property type="entry name" value="TR-TYPE G DOMAIN-CONTAINING PROTEIN"/>
    <property type="match status" value="1"/>
</dbReference>
<proteinExistence type="inferred from homology"/>
<feature type="region of interest" description="Disordered" evidence="10">
    <location>
        <begin position="54"/>
        <end position="362"/>
    </location>
</feature>
<dbReference type="InterPro" id="IPR006847">
    <property type="entry name" value="IF2_N"/>
</dbReference>
<evidence type="ECO:0000256" key="4">
    <source>
        <dbReference type="ARBA" id="ARBA00022741"/>
    </source>
</evidence>
<feature type="compositionally biased region" description="Basic and acidic residues" evidence="10">
    <location>
        <begin position="184"/>
        <end position="224"/>
    </location>
</feature>
<evidence type="ECO:0000256" key="8">
    <source>
        <dbReference type="HAMAP-Rule" id="MF_00100"/>
    </source>
</evidence>
<evidence type="ECO:0000256" key="10">
    <source>
        <dbReference type="SAM" id="MobiDB-lite"/>
    </source>
</evidence>
<dbReference type="Gene3D" id="3.40.50.10050">
    <property type="entry name" value="Translation initiation factor IF- 2, domain 3"/>
    <property type="match status" value="1"/>
</dbReference>
<evidence type="ECO:0000256" key="6">
    <source>
        <dbReference type="ARBA" id="ARBA00023134"/>
    </source>
</evidence>
<keyword evidence="5 8" id="KW-0648">Protein biosynthesis</keyword>
<dbReference type="CDD" id="cd03702">
    <property type="entry name" value="IF2_mtIF2_II"/>
    <property type="match status" value="1"/>
</dbReference>
<evidence type="ECO:0000256" key="7">
    <source>
        <dbReference type="ARBA" id="ARBA00025162"/>
    </source>
</evidence>
<feature type="domain" description="Tr-type G" evidence="11">
    <location>
        <begin position="475"/>
        <end position="644"/>
    </location>
</feature>
<dbReference type="Gene3D" id="1.10.10.2480">
    <property type="match status" value="1"/>
</dbReference>
<evidence type="ECO:0000256" key="9">
    <source>
        <dbReference type="RuleBase" id="RU000644"/>
    </source>
</evidence>
<dbReference type="EMBL" id="JBBNFM010000002">
    <property type="protein sequence ID" value="MEQ2453101.1"/>
    <property type="molecule type" value="Genomic_DNA"/>
</dbReference>
<accession>A0ABV1EEV0</accession>
<keyword evidence="3 8" id="KW-0396">Initiation factor</keyword>
<dbReference type="SUPFAM" id="SSF52540">
    <property type="entry name" value="P-loop containing nucleoside triphosphate hydrolases"/>
    <property type="match status" value="1"/>
</dbReference>
<evidence type="ECO:0000256" key="3">
    <source>
        <dbReference type="ARBA" id="ARBA00022540"/>
    </source>
</evidence>
<dbReference type="InterPro" id="IPR027417">
    <property type="entry name" value="P-loop_NTPase"/>
</dbReference>
<feature type="binding site" evidence="8">
    <location>
        <begin position="484"/>
        <end position="491"/>
    </location>
    <ligand>
        <name>GTP</name>
        <dbReference type="ChEBI" id="CHEBI:37565"/>
    </ligand>
</feature>
<dbReference type="Gene3D" id="2.40.30.10">
    <property type="entry name" value="Translation factors"/>
    <property type="match status" value="2"/>
</dbReference>
<comment type="subcellular location">
    <subcellularLocation>
        <location evidence="8">Cytoplasm</location>
    </subcellularLocation>
</comment>
<feature type="compositionally biased region" description="Basic and acidic residues" evidence="10">
    <location>
        <begin position="232"/>
        <end position="250"/>
    </location>
</feature>
<comment type="caution">
    <text evidence="12">The sequence shown here is derived from an EMBL/GenBank/DDBJ whole genome shotgun (WGS) entry which is preliminary data.</text>
</comment>
<dbReference type="InterPro" id="IPR053905">
    <property type="entry name" value="EF-G-like_DII"/>
</dbReference>
<dbReference type="HAMAP" id="MF_00100_B">
    <property type="entry name" value="IF_2_B"/>
    <property type="match status" value="1"/>
</dbReference>
<dbReference type="NCBIfam" id="TIGR00487">
    <property type="entry name" value="IF-2"/>
    <property type="match status" value="1"/>
</dbReference>
<dbReference type="CDD" id="cd01887">
    <property type="entry name" value="IF2_eIF5B"/>
    <property type="match status" value="1"/>
</dbReference>
<feature type="binding site" evidence="8">
    <location>
        <begin position="530"/>
        <end position="534"/>
    </location>
    <ligand>
        <name>GTP</name>
        <dbReference type="ChEBI" id="CHEBI:37565"/>
    </ligand>
</feature>
<dbReference type="Pfam" id="PF00009">
    <property type="entry name" value="GTP_EFTU"/>
    <property type="match status" value="1"/>
</dbReference>
<evidence type="ECO:0000256" key="2">
    <source>
        <dbReference type="ARBA" id="ARBA00020675"/>
    </source>
</evidence>
<feature type="region of interest" description="G-domain" evidence="8">
    <location>
        <begin position="478"/>
        <end position="626"/>
    </location>
</feature>
<evidence type="ECO:0000313" key="12">
    <source>
        <dbReference type="EMBL" id="MEQ2453101.1"/>
    </source>
</evidence>
<comment type="function">
    <text evidence="7 8 9">One of the essential components for the initiation of protein synthesis. Protects formylmethionyl-tRNA from spontaneous hydrolysis and promotes its binding to the 30S ribosomal subunits. Also involved in the hydrolysis of GTP during the formation of the 70S ribosomal complex.</text>
</comment>
<dbReference type="GO" id="GO:0003743">
    <property type="term" value="F:translation initiation factor activity"/>
    <property type="evidence" value="ECO:0007669"/>
    <property type="project" value="UniProtKB-KW"/>
</dbReference>
<dbReference type="InterPro" id="IPR015760">
    <property type="entry name" value="TIF_IF2"/>
</dbReference>
<keyword evidence="8" id="KW-0963">Cytoplasm</keyword>
<keyword evidence="6 8" id="KW-0342">GTP-binding</keyword>
<dbReference type="InterPro" id="IPR023115">
    <property type="entry name" value="TIF_IF2_dom3"/>
</dbReference>
<keyword evidence="4 8" id="KW-0547">Nucleotide-binding</keyword>
<dbReference type="PROSITE" id="PS51722">
    <property type="entry name" value="G_TR_2"/>
    <property type="match status" value="1"/>
</dbReference>
<evidence type="ECO:0000313" key="13">
    <source>
        <dbReference type="Proteomes" id="UP001482186"/>
    </source>
</evidence>
<sequence>MTKLRVHELAKELNISNNEIKAILGKNGIEIKSHMSAVDENMINIVKKACGTGTKKADAPAAKPVPEKKSEDVKAAKTAPEKVQKEISVKEEPKKTAVRNDRPATGEANKPKQGKDEGHTRFVRDDRNRNNSDRQNNERVRFNNSERMNSDKTRFGDKQGNDRPRYNNDRNNGDRVRFTNGDRNNSDRPRYNNDRNGTDRNNSDRPRYNTDRNNTDRNNTDRPRYNNSGDRNNSDRPRFNNDRNGQDRGRFSNNGRGGQDRGRFSGNGDRQGGFDKPKFGDRPDNRNNRFNNNRNNTPMGFGKDDEDDNNNNQRRSPKANTRKDFEAKEMPGKDLKSQNRDNYNRDKNKPRKGNRRSPEEVEADISRLAKNVRNKHHQPQQPQQQAEDKETIRTITLPEVVTIKELADIIKEPVNALIKKLFLAGKMYNVNSELDFEAAAEIALEYNCIAEEEEKVDVIEELLKEDEEDEKDMVSRPPVVCVMGHVDHGKTSLLDAIRKTNVTSAEAGGITQAIGASVVEINGQTITFLDTPGHEAFTAMRMRGAQSTDIAILVVAADDGVMPQTIEAINHAKAAGIEIIVAINKIDKPSANIERVKQELTEYELIPEDWGGSTIFCPVSAHTGEGLDNLLEMILLTAEVLELKANPNRNARGIVIEAELDKGRGPVATMLVQKGTLHVGDYLAVGSSHGKVRAMHNSKGVRVTEATPSTPVQILGLDTVPSAGEIFMAVDNEKEARQISETYISQSRVKMLAETKSRMSLDDLYSQIQAGNVKELNIIIKADVQGSVEAVKQSLLKLSNDEVAVKCIHSGVGAINESDIILASASNAIVIGFNIRPDARAKETAETEGVDVRLYRVIYNAIEDIESAMKGMLDPIFEEQVIGHAEIRQTYKASGVGMIAGSYVLDGIINRNCSVRITREGNLIYEGKMASLKRFKDDVKEVKSGFECGIVLENFNDIQVEDQIEAYQMVEVPRK</sequence>
<dbReference type="RefSeq" id="WP_021943978.1">
    <property type="nucleotide sequence ID" value="NZ_JAOQJS010000002.1"/>
</dbReference>
<keyword evidence="13" id="KW-1185">Reference proteome</keyword>
<feature type="compositionally biased region" description="Basic and acidic residues" evidence="10">
    <location>
        <begin position="148"/>
        <end position="177"/>
    </location>
</feature>
<dbReference type="Proteomes" id="UP001482186">
    <property type="component" value="Unassembled WGS sequence"/>
</dbReference>
<dbReference type="InterPro" id="IPR036925">
    <property type="entry name" value="TIF_IF2_dom3_sf"/>
</dbReference>
<dbReference type="InterPro" id="IPR000178">
    <property type="entry name" value="TF_IF2_bacterial-like"/>
</dbReference>
<dbReference type="SUPFAM" id="SSF52156">
    <property type="entry name" value="Initiation factor IF2/eIF5b, domain 3"/>
    <property type="match status" value="1"/>
</dbReference>
<dbReference type="Pfam" id="PF22042">
    <property type="entry name" value="EF-G_D2"/>
    <property type="match status" value="1"/>
</dbReference>
<comment type="similarity">
    <text evidence="1 8 9">Belongs to the TRAFAC class translation factor GTPase superfamily. Classic translation factor GTPase family. IF-2 subfamily.</text>
</comment>
<name>A0ABV1EEV0_9FIRM</name>
<evidence type="ECO:0000259" key="11">
    <source>
        <dbReference type="PROSITE" id="PS51722"/>
    </source>
</evidence>
<feature type="compositionally biased region" description="Basic and acidic residues" evidence="10">
    <location>
        <begin position="272"/>
        <end position="287"/>
    </location>
</feature>
<dbReference type="InterPro" id="IPR000795">
    <property type="entry name" value="T_Tr_GTP-bd_dom"/>
</dbReference>
<dbReference type="PROSITE" id="PS01176">
    <property type="entry name" value="IF2"/>
    <property type="match status" value="1"/>
</dbReference>
<reference evidence="12 13" key="1">
    <citation type="submission" date="2024-04" db="EMBL/GenBank/DDBJ databases">
        <title>Human intestinal bacterial collection.</title>
        <authorList>
            <person name="Pauvert C."/>
            <person name="Hitch T.C.A."/>
            <person name="Clavel T."/>
        </authorList>
    </citation>
    <scope>NUCLEOTIDE SEQUENCE [LARGE SCALE GENOMIC DNA]</scope>
    <source>
        <strain evidence="12 13">CLA-AA-H141</strain>
    </source>
</reference>
<organism evidence="12 13">
    <name type="scientific">Coprococcus ammoniilyticus</name>
    <dbReference type="NCBI Taxonomy" id="2981785"/>
    <lineage>
        <taxon>Bacteria</taxon>
        <taxon>Bacillati</taxon>
        <taxon>Bacillota</taxon>
        <taxon>Clostridia</taxon>
        <taxon>Lachnospirales</taxon>
        <taxon>Lachnospiraceae</taxon>
        <taxon>Coprococcus</taxon>
    </lineage>
</organism>
<dbReference type="Gene3D" id="3.40.50.300">
    <property type="entry name" value="P-loop containing nucleotide triphosphate hydrolases"/>
    <property type="match status" value="1"/>
</dbReference>
<evidence type="ECO:0000256" key="1">
    <source>
        <dbReference type="ARBA" id="ARBA00007733"/>
    </source>
</evidence>
<feature type="compositionally biased region" description="Basic and acidic residues" evidence="10">
    <location>
        <begin position="321"/>
        <end position="347"/>
    </location>
</feature>
<dbReference type="InterPro" id="IPR009000">
    <property type="entry name" value="Transl_B-barrel_sf"/>
</dbReference>
<gene>
    <name evidence="8 12" type="primary">infB</name>
    <name evidence="12" type="ORF">AAAT04_03445</name>
</gene>
<dbReference type="Pfam" id="PF04760">
    <property type="entry name" value="IF2_N"/>
    <property type="match status" value="2"/>
</dbReference>
<dbReference type="InterPro" id="IPR005225">
    <property type="entry name" value="Small_GTP-bd"/>
</dbReference>
<protein>
    <recommendedName>
        <fullName evidence="2 8">Translation initiation factor IF-2</fullName>
    </recommendedName>
</protein>
<dbReference type="Pfam" id="PF11987">
    <property type="entry name" value="IF-2"/>
    <property type="match status" value="1"/>
</dbReference>
<dbReference type="InterPro" id="IPR044145">
    <property type="entry name" value="IF2_II"/>
</dbReference>
<dbReference type="SUPFAM" id="SSF50447">
    <property type="entry name" value="Translation proteins"/>
    <property type="match status" value="2"/>
</dbReference>
<dbReference type="NCBIfam" id="TIGR00231">
    <property type="entry name" value="small_GTP"/>
    <property type="match status" value="1"/>
</dbReference>
<feature type="binding site" evidence="8">
    <location>
        <begin position="584"/>
        <end position="587"/>
    </location>
    <ligand>
        <name>GTP</name>
        <dbReference type="ChEBI" id="CHEBI:37565"/>
    </ligand>
</feature>
<feature type="compositionally biased region" description="Basic and acidic residues" evidence="10">
    <location>
        <begin position="65"/>
        <end position="141"/>
    </location>
</feature>
<dbReference type="CDD" id="cd03692">
    <property type="entry name" value="mtIF2_IVc"/>
    <property type="match status" value="1"/>
</dbReference>